<evidence type="ECO:0000259" key="8">
    <source>
        <dbReference type="Pfam" id="PF01301"/>
    </source>
</evidence>
<dbReference type="Gene3D" id="3.20.20.80">
    <property type="entry name" value="Glycosidases"/>
    <property type="match status" value="1"/>
</dbReference>
<dbReference type="InterPro" id="IPR017853">
    <property type="entry name" value="GH"/>
</dbReference>
<evidence type="ECO:0000256" key="2">
    <source>
        <dbReference type="ARBA" id="ARBA00022801"/>
    </source>
</evidence>
<feature type="signal peptide" evidence="7">
    <location>
        <begin position="1"/>
        <end position="19"/>
    </location>
</feature>
<dbReference type="PANTHER" id="PTHR23421">
    <property type="entry name" value="BETA-GALACTOSIDASE RELATED"/>
    <property type="match status" value="1"/>
</dbReference>
<evidence type="ECO:0000313" key="12">
    <source>
        <dbReference type="RefSeq" id="XP_014664713.1"/>
    </source>
</evidence>
<protein>
    <recommendedName>
        <fullName evidence="4">Beta-galactosidase</fullName>
        <ecNumber evidence="4">3.2.1.23</ecNumber>
    </recommendedName>
</protein>
<dbReference type="InterPro" id="IPR008979">
    <property type="entry name" value="Galactose-bd-like_sf"/>
</dbReference>
<evidence type="ECO:0000256" key="1">
    <source>
        <dbReference type="ARBA" id="ARBA00009809"/>
    </source>
</evidence>
<reference evidence="12" key="1">
    <citation type="submission" date="2025-08" db="UniProtKB">
        <authorList>
            <consortium name="RefSeq"/>
        </authorList>
    </citation>
    <scope>IDENTIFICATION</scope>
</reference>
<accession>A0ABM1DXP2</accession>
<keyword evidence="11" id="KW-1185">Reference proteome</keyword>
<dbReference type="GeneID" id="106807025"/>
<dbReference type="Pfam" id="PF21467">
    <property type="entry name" value="BetaGal_gal-bd"/>
    <property type="match status" value="1"/>
</dbReference>
<evidence type="ECO:0000256" key="3">
    <source>
        <dbReference type="ARBA" id="ARBA00023295"/>
    </source>
</evidence>
<feature type="domain" description="Beta-galactosidase 1-like first all-beta" evidence="9">
    <location>
        <begin position="505"/>
        <end position="618"/>
    </location>
</feature>
<dbReference type="InterPro" id="IPR001944">
    <property type="entry name" value="Glycoside_Hdrlase_35"/>
</dbReference>
<feature type="domain" description="Glycoside hydrolase 35 catalytic" evidence="8">
    <location>
        <begin position="64"/>
        <end position="380"/>
    </location>
</feature>
<dbReference type="InterPro" id="IPR026283">
    <property type="entry name" value="B-gal_1-like"/>
</dbReference>
<evidence type="ECO:0000256" key="6">
    <source>
        <dbReference type="SAM" id="MobiDB-lite"/>
    </source>
</evidence>
<dbReference type="Pfam" id="PF21317">
    <property type="entry name" value="BetaGal_ABD_1"/>
    <property type="match status" value="1"/>
</dbReference>
<dbReference type="PRINTS" id="PR00742">
    <property type="entry name" value="GLHYDRLASE35"/>
</dbReference>
<feature type="compositionally biased region" description="Basic and acidic residues" evidence="6">
    <location>
        <begin position="430"/>
        <end position="441"/>
    </location>
</feature>
<dbReference type="InterPro" id="IPR019801">
    <property type="entry name" value="Glyco_hydro_35_CS"/>
</dbReference>
<dbReference type="SUPFAM" id="SSF49785">
    <property type="entry name" value="Galactose-binding domain-like"/>
    <property type="match status" value="1"/>
</dbReference>
<dbReference type="InterPro" id="IPR031330">
    <property type="entry name" value="Gly_Hdrlase_35_cat"/>
</dbReference>
<evidence type="ECO:0000256" key="7">
    <source>
        <dbReference type="SAM" id="SignalP"/>
    </source>
</evidence>
<evidence type="ECO:0000313" key="11">
    <source>
        <dbReference type="Proteomes" id="UP000695022"/>
    </source>
</evidence>
<feature type="region of interest" description="Disordered" evidence="6">
    <location>
        <begin position="387"/>
        <end position="466"/>
    </location>
</feature>
<dbReference type="InterPro" id="IPR048912">
    <property type="entry name" value="BetaGal1-like_ABD1"/>
</dbReference>
<feature type="compositionally biased region" description="Polar residues" evidence="6">
    <location>
        <begin position="403"/>
        <end position="414"/>
    </location>
</feature>
<evidence type="ECO:0000259" key="9">
    <source>
        <dbReference type="Pfam" id="PF21317"/>
    </source>
</evidence>
<dbReference type="Pfam" id="PF01301">
    <property type="entry name" value="Glyco_hydro_35"/>
    <property type="match status" value="1"/>
</dbReference>
<evidence type="ECO:0000259" key="10">
    <source>
        <dbReference type="Pfam" id="PF21467"/>
    </source>
</evidence>
<keyword evidence="3 4" id="KW-0326">Glycosidase</keyword>
<feature type="compositionally biased region" description="Basic and acidic residues" evidence="6">
    <location>
        <begin position="451"/>
        <end position="466"/>
    </location>
</feature>
<keyword evidence="2 4" id="KW-0378">Hydrolase</keyword>
<dbReference type="Gene3D" id="2.60.120.260">
    <property type="entry name" value="Galactose-binding domain-like"/>
    <property type="match status" value="3"/>
</dbReference>
<dbReference type="Proteomes" id="UP000695022">
    <property type="component" value="Unplaced"/>
</dbReference>
<dbReference type="RefSeq" id="XP_014664713.1">
    <property type="nucleotide sequence ID" value="XM_014809227.1"/>
</dbReference>
<keyword evidence="7" id="KW-0732">Signal</keyword>
<dbReference type="PROSITE" id="PS01182">
    <property type="entry name" value="GLYCOSYL_HYDROL_F35"/>
    <property type="match status" value="1"/>
</dbReference>
<evidence type="ECO:0000256" key="5">
    <source>
        <dbReference type="RuleBase" id="RU003679"/>
    </source>
</evidence>
<comment type="catalytic activity">
    <reaction evidence="4">
        <text>Hydrolysis of terminal non-reducing beta-D-galactose residues in beta-D-galactosides.</text>
        <dbReference type="EC" id="3.2.1.23"/>
    </reaction>
</comment>
<sequence length="727" mass="80740">MLHVLTCSVGFALLTLASAIHGARMSKGDDQPRQHCPHQPQRQSLYDYYTAGGIHSGLEANGSQFTLNGKEIRILSGAMHYFRVPRAYWKDRLLKMKAAGLNTVETYVAWNAHERRRSDFDFSDGLDVVAFVETARDVDLFVIFRPGPYICSEWEFGGLPAWLLRDPNMRVRTTYAPFMAAVDDYFAALIPLVAGLQFTAGGGPIIAAQVENEYGTYVLDKAYPVAVMDSLVKHGLRELLFTSDSATDFDAGGSIPGVLVTVNFQTGAAHSLEKLQEYQPDRPLMVMEYWGGWYDHWKEPHSSFPLETFSENLREILEANASVNFYMYHGGTNFGFMSGADSYESEPVYRPTVTSYDYDAPLSENGTPTAKYYRAIELMEELVPGFQHTAGPSPAATAAVESAKSQRSVGSAESSGKDATEAAVAKNSGSRREGSEHDRWSMVEAPTAAEDFERRGDEEDKSDRSYGRVDVRVQMSFEEILARAPSEHHAEPISMELLDCNEGSGQGYGFILYRVTLSPDAGVVTLPGRVRDRAQIWLDGHHIAIIDWSSVDYWFPVAATAANRTLDILVENMGRVNYQYGYDVPDFVRLDSQRKGLVDGVRFDSVQATSDWQIFPLEWDVSFLEALAAPPALVARARPASNSSAATLPRPALFVGHLDAGSSPRDTFLRLDGWGKGVVFVNDFNIGRYWEVGPQEELYVPAPLLRSGSNTIRVFELHHSNTHVMFS</sequence>
<gene>
    <name evidence="12" type="primary">LOC106807025</name>
</gene>
<dbReference type="PIRSF" id="PIRSF006336">
    <property type="entry name" value="B-gal"/>
    <property type="match status" value="1"/>
</dbReference>
<comment type="similarity">
    <text evidence="1 5">Belongs to the glycosyl hydrolase 35 family.</text>
</comment>
<evidence type="ECO:0000256" key="4">
    <source>
        <dbReference type="RuleBase" id="RU000675"/>
    </source>
</evidence>
<dbReference type="InterPro" id="IPR048913">
    <property type="entry name" value="BetaGal_gal-bd"/>
</dbReference>
<organism evidence="11 12">
    <name type="scientific">Priapulus caudatus</name>
    <name type="common">Priapulid worm</name>
    <dbReference type="NCBI Taxonomy" id="37621"/>
    <lineage>
        <taxon>Eukaryota</taxon>
        <taxon>Metazoa</taxon>
        <taxon>Ecdysozoa</taxon>
        <taxon>Scalidophora</taxon>
        <taxon>Priapulida</taxon>
        <taxon>Priapulimorpha</taxon>
        <taxon>Priapulimorphida</taxon>
        <taxon>Priapulidae</taxon>
        <taxon>Priapulus</taxon>
    </lineage>
</organism>
<dbReference type="SUPFAM" id="SSF51445">
    <property type="entry name" value="(Trans)glycosidases"/>
    <property type="match status" value="1"/>
</dbReference>
<proteinExistence type="inferred from homology"/>
<dbReference type="EC" id="3.2.1.23" evidence="4"/>
<feature type="chain" id="PRO_5046843969" description="Beta-galactosidase" evidence="7">
    <location>
        <begin position="20"/>
        <end position="727"/>
    </location>
</feature>
<feature type="domain" description="Beta-galactosidase galactose-binding" evidence="10">
    <location>
        <begin position="651"/>
        <end position="710"/>
    </location>
</feature>
<name>A0ABM1DXP2_PRICU</name>